<keyword evidence="4" id="KW-0633">Potassium transport</keyword>
<dbReference type="NCBIfam" id="TIGR00933">
    <property type="entry name" value="2a38"/>
    <property type="match status" value="1"/>
</dbReference>
<keyword evidence="7 10" id="KW-1133">Transmembrane helix</keyword>
<evidence type="ECO:0000256" key="10">
    <source>
        <dbReference type="SAM" id="Phobius"/>
    </source>
</evidence>
<dbReference type="RefSeq" id="WP_024952299.1">
    <property type="nucleotide sequence ID" value="NZ_CAWOWR010000107.1"/>
</dbReference>
<accession>A0A558HNC0</accession>
<keyword evidence="9 10" id="KW-0472">Membrane</keyword>
<keyword evidence="5 10" id="KW-0812">Transmembrane</keyword>
<gene>
    <name evidence="11" type="ORF">FQP86_08395</name>
</gene>
<keyword evidence="8" id="KW-0406">Ion transport</keyword>
<evidence type="ECO:0000256" key="1">
    <source>
        <dbReference type="ARBA" id="ARBA00004651"/>
    </source>
</evidence>
<evidence type="ECO:0000256" key="2">
    <source>
        <dbReference type="ARBA" id="ARBA00022448"/>
    </source>
</evidence>
<dbReference type="PANTHER" id="PTHR32024:SF1">
    <property type="entry name" value="KTR SYSTEM POTASSIUM UPTAKE PROTEIN B"/>
    <property type="match status" value="1"/>
</dbReference>
<keyword evidence="12" id="KW-1185">Reference proteome</keyword>
<dbReference type="EMBL" id="VNFH01000005">
    <property type="protein sequence ID" value="TVU70633.1"/>
    <property type="molecule type" value="Genomic_DNA"/>
</dbReference>
<dbReference type="GO" id="GO:0015379">
    <property type="term" value="F:potassium:chloride symporter activity"/>
    <property type="evidence" value="ECO:0007669"/>
    <property type="project" value="InterPro"/>
</dbReference>
<evidence type="ECO:0000256" key="5">
    <source>
        <dbReference type="ARBA" id="ARBA00022692"/>
    </source>
</evidence>
<name>A0A558HNC0_9GAMM</name>
<comment type="caution">
    <text evidence="11">The sequence shown here is derived from an EMBL/GenBank/DDBJ whole genome shotgun (WGS) entry which is preliminary data.</text>
</comment>
<feature type="transmembrane region" description="Helical" evidence="10">
    <location>
        <begin position="426"/>
        <end position="447"/>
    </location>
</feature>
<evidence type="ECO:0000256" key="9">
    <source>
        <dbReference type="ARBA" id="ARBA00023136"/>
    </source>
</evidence>
<dbReference type="PANTHER" id="PTHR32024">
    <property type="entry name" value="TRK SYSTEM POTASSIUM UPTAKE PROTEIN TRKG-RELATED"/>
    <property type="match status" value="1"/>
</dbReference>
<evidence type="ECO:0000256" key="8">
    <source>
        <dbReference type="ARBA" id="ARBA00023065"/>
    </source>
</evidence>
<dbReference type="OrthoDB" id="9810952at2"/>
<dbReference type="Proteomes" id="UP000319941">
    <property type="component" value="Unassembled WGS sequence"/>
</dbReference>
<reference evidence="11 12" key="1">
    <citation type="submission" date="2019-07" db="EMBL/GenBank/DDBJ databases">
        <title>Diversity of Bacteria from Kongsfjorden, Arctic.</title>
        <authorList>
            <person name="Yu Y."/>
        </authorList>
    </citation>
    <scope>NUCLEOTIDE SEQUENCE [LARGE SCALE GENOMIC DNA]</scope>
    <source>
        <strain evidence="11 12">SM1923</strain>
    </source>
</reference>
<evidence type="ECO:0000313" key="11">
    <source>
        <dbReference type="EMBL" id="TVU70633.1"/>
    </source>
</evidence>
<evidence type="ECO:0000313" key="12">
    <source>
        <dbReference type="Proteomes" id="UP000319941"/>
    </source>
</evidence>
<feature type="transmembrane region" description="Helical" evidence="10">
    <location>
        <begin position="137"/>
        <end position="158"/>
    </location>
</feature>
<evidence type="ECO:0000256" key="7">
    <source>
        <dbReference type="ARBA" id="ARBA00022989"/>
    </source>
</evidence>
<feature type="transmembrane region" description="Helical" evidence="10">
    <location>
        <begin position="56"/>
        <end position="74"/>
    </location>
</feature>
<proteinExistence type="predicted"/>
<comment type="subcellular location">
    <subcellularLocation>
        <location evidence="1">Cell membrane</location>
        <topology evidence="1">Multi-pass membrane protein</topology>
    </subcellularLocation>
</comment>
<dbReference type="InterPro" id="IPR004772">
    <property type="entry name" value="TrkH"/>
</dbReference>
<keyword evidence="3" id="KW-1003">Cell membrane</keyword>
<dbReference type="Pfam" id="PF02386">
    <property type="entry name" value="TrkH"/>
    <property type="match status" value="1"/>
</dbReference>
<evidence type="ECO:0000256" key="4">
    <source>
        <dbReference type="ARBA" id="ARBA00022538"/>
    </source>
</evidence>
<feature type="transmembrane region" description="Helical" evidence="10">
    <location>
        <begin position="365"/>
        <end position="389"/>
    </location>
</feature>
<organism evidence="11 12">
    <name type="scientific">Cobetia crustatorum</name>
    <dbReference type="NCBI Taxonomy" id="553385"/>
    <lineage>
        <taxon>Bacteria</taxon>
        <taxon>Pseudomonadati</taxon>
        <taxon>Pseudomonadota</taxon>
        <taxon>Gammaproteobacteria</taxon>
        <taxon>Oceanospirillales</taxon>
        <taxon>Halomonadaceae</taxon>
        <taxon>Cobetia</taxon>
    </lineage>
</organism>
<protein>
    <submittedName>
        <fullName evidence="11">Ktr system potassium transporter B</fullName>
    </submittedName>
</protein>
<feature type="transmembrane region" description="Helical" evidence="10">
    <location>
        <begin position="247"/>
        <end position="266"/>
    </location>
</feature>
<feature type="transmembrane region" description="Helical" evidence="10">
    <location>
        <begin position="86"/>
        <end position="110"/>
    </location>
</feature>
<dbReference type="STRING" id="553385.GCA_000591415_02278"/>
<dbReference type="AlphaFoldDB" id="A0A558HNC0"/>
<sequence>MRHHYRRYLRPLTRSPRGPIIHLSPPEILLGGFLGLSLLGAGLLKLPGMHHESLSWLSALFTATSAVTVTGLSVTPLSEFTLSGQAVVMILIQLGGLGFMTLAALSLVMLGQRLPMHQASLVREALNRSSSREIARLLKIITAFALTLELTGALLLAIDWVPIYGWRHGLWLSLFHSISAFNNAGFTLWPNSLLREATNPLVTSVISVLFMTGGIGFAVIGELRERRREYGWRVLLQPSRFSVQTRLVLEATVILNLLSLVVILALEWRNPGTLGGMANQGERVLAAAFTAVTPRTAGFSVIDTSAMTHASTLWTMALMFIGGGSGSTASGIKLTTFVVLLLTTRSFLRREASPSLHGRRIGDETVFKAIAVALTAILLIFTMLFALTITDPNHDFLTLAFEVVSAFGTVGLSRGLTPELSTPGQLIIIITMLLGRTGPLALGYLLATRKHHGINYARTELSIG</sequence>
<dbReference type="GO" id="GO:0005886">
    <property type="term" value="C:plasma membrane"/>
    <property type="evidence" value="ECO:0007669"/>
    <property type="project" value="UniProtKB-SubCell"/>
</dbReference>
<dbReference type="InterPro" id="IPR003445">
    <property type="entry name" value="Cat_transpt"/>
</dbReference>
<feature type="transmembrane region" description="Helical" evidence="10">
    <location>
        <begin position="201"/>
        <end position="220"/>
    </location>
</feature>
<feature type="transmembrane region" description="Helical" evidence="10">
    <location>
        <begin position="317"/>
        <end position="344"/>
    </location>
</feature>
<evidence type="ECO:0000256" key="3">
    <source>
        <dbReference type="ARBA" id="ARBA00022475"/>
    </source>
</evidence>
<keyword evidence="2" id="KW-0813">Transport</keyword>
<keyword evidence="6" id="KW-0630">Potassium</keyword>
<evidence type="ECO:0000256" key="6">
    <source>
        <dbReference type="ARBA" id="ARBA00022958"/>
    </source>
</evidence>